<keyword evidence="1" id="KW-0472">Membrane</keyword>
<reference evidence="4" key="1">
    <citation type="submission" date="2017-02" db="UniProtKB">
        <authorList>
            <consortium name="WormBaseParasite"/>
        </authorList>
    </citation>
    <scope>IDENTIFICATION</scope>
</reference>
<organism evidence="4">
    <name type="scientific">Rodentolepis nana</name>
    <name type="common">Dwarf tapeworm</name>
    <name type="synonym">Hymenolepis nana</name>
    <dbReference type="NCBI Taxonomy" id="102285"/>
    <lineage>
        <taxon>Eukaryota</taxon>
        <taxon>Metazoa</taxon>
        <taxon>Spiralia</taxon>
        <taxon>Lophotrochozoa</taxon>
        <taxon>Platyhelminthes</taxon>
        <taxon>Cestoda</taxon>
        <taxon>Eucestoda</taxon>
        <taxon>Cyclophyllidea</taxon>
        <taxon>Hymenolepididae</taxon>
        <taxon>Rodentolepis</taxon>
    </lineage>
</organism>
<gene>
    <name evidence="2" type="ORF">HNAJ_LOCUS2141</name>
</gene>
<reference evidence="2 3" key="2">
    <citation type="submission" date="2018-11" db="EMBL/GenBank/DDBJ databases">
        <authorList>
            <consortium name="Pathogen Informatics"/>
        </authorList>
    </citation>
    <scope>NUCLEOTIDE SEQUENCE [LARGE SCALE GENOMIC DNA]</scope>
</reference>
<proteinExistence type="predicted"/>
<dbReference type="EMBL" id="UZAE01000987">
    <property type="protein sequence ID" value="VDN98000.1"/>
    <property type="molecule type" value="Genomic_DNA"/>
</dbReference>
<accession>A0A0R3T504</accession>
<keyword evidence="1" id="KW-0812">Transmembrane</keyword>
<sequence length="96" mass="10319">MGLRDCLQVIAEGHSAMCKIFSVFLLLLSIGLIIGGSVLVHMNKKGVYGGEPTADEARHYAGGLALLILGFLVFFASILSCCCAFQLNIVGRIFER</sequence>
<dbReference type="Proteomes" id="UP000278807">
    <property type="component" value="Unassembled WGS sequence"/>
</dbReference>
<evidence type="ECO:0000313" key="2">
    <source>
        <dbReference type="EMBL" id="VDN98000.1"/>
    </source>
</evidence>
<keyword evidence="1" id="KW-1133">Transmembrane helix</keyword>
<evidence type="ECO:0000256" key="1">
    <source>
        <dbReference type="SAM" id="Phobius"/>
    </source>
</evidence>
<name>A0A0R3T504_RODNA</name>
<evidence type="ECO:0000313" key="4">
    <source>
        <dbReference type="WBParaSite" id="HNAJ_0000214201-mRNA-1"/>
    </source>
</evidence>
<dbReference type="WBParaSite" id="HNAJ_0000214201-mRNA-1">
    <property type="protein sequence ID" value="HNAJ_0000214201-mRNA-1"/>
    <property type="gene ID" value="HNAJ_0000214201"/>
</dbReference>
<feature type="transmembrane region" description="Helical" evidence="1">
    <location>
        <begin position="20"/>
        <end position="40"/>
    </location>
</feature>
<dbReference type="AlphaFoldDB" id="A0A0R3T504"/>
<keyword evidence="3" id="KW-1185">Reference proteome</keyword>
<feature type="transmembrane region" description="Helical" evidence="1">
    <location>
        <begin position="60"/>
        <end position="87"/>
    </location>
</feature>
<protein>
    <submittedName>
        <fullName evidence="4">DUF4190 domain-containing protein</fullName>
    </submittedName>
</protein>
<evidence type="ECO:0000313" key="3">
    <source>
        <dbReference type="Proteomes" id="UP000278807"/>
    </source>
</evidence>